<proteinExistence type="inferred from homology"/>
<dbReference type="AlphaFoldDB" id="A0AA48I873"/>
<protein>
    <recommendedName>
        <fullName evidence="4">Small ribosomal subunit protein bS21</fullName>
    </recommendedName>
    <alternativeName>
        <fullName evidence="5">30S ribosomal protein S21</fullName>
    </alternativeName>
</protein>
<dbReference type="GO" id="GO:1990904">
    <property type="term" value="C:ribonucleoprotein complex"/>
    <property type="evidence" value="ECO:0007669"/>
    <property type="project" value="UniProtKB-KW"/>
</dbReference>
<accession>A0AA48I873</accession>
<keyword evidence="2 7" id="KW-0689">Ribosomal protein</keyword>
<dbReference type="Proteomes" id="UP001337580">
    <property type="component" value="Chromosome"/>
</dbReference>
<comment type="similarity">
    <text evidence="1">Belongs to the bacterial ribosomal protein bS21 family.</text>
</comment>
<evidence type="ECO:0000256" key="4">
    <source>
        <dbReference type="ARBA" id="ARBA00035135"/>
    </source>
</evidence>
<sequence>MQDTKKKTSPKDKAEVNTNKEDFVNTYNENMLKLFKANSVGIISEIRKRQSYLKPSTKRKQKIQAARRRKNKSFRNSGR</sequence>
<feature type="region of interest" description="Disordered" evidence="6">
    <location>
        <begin position="52"/>
        <end position="79"/>
    </location>
</feature>
<keyword evidence="3" id="KW-0687">Ribonucleoprotein</keyword>
<evidence type="ECO:0000256" key="1">
    <source>
        <dbReference type="ARBA" id="ARBA00006640"/>
    </source>
</evidence>
<evidence type="ECO:0000256" key="5">
    <source>
        <dbReference type="ARBA" id="ARBA00035342"/>
    </source>
</evidence>
<reference evidence="7" key="1">
    <citation type="journal article" date="2023" name="ISME J.">
        <title>Emergence of putative energy parasites within Clostridia revealed by genome analysis of a novel endosymbiotic clade.</title>
        <authorList>
            <person name="Takahashi K."/>
            <person name="Kuwahara H."/>
            <person name="Horikawa Y."/>
            <person name="Izawa K."/>
            <person name="Kato D."/>
            <person name="Inagaki T."/>
            <person name="Yuki M."/>
            <person name="Ohkuma M."/>
            <person name="Hongoh Y."/>
        </authorList>
    </citation>
    <scope>NUCLEOTIDE SEQUENCE</scope>
    <source>
        <strain evidence="7">CfP3-15</strain>
    </source>
</reference>
<organism evidence="7">
    <name type="scientific">Candidatus Improbicoccus pseudotrichonymphae</name>
    <dbReference type="NCBI Taxonomy" id="3033792"/>
    <lineage>
        <taxon>Bacteria</taxon>
        <taxon>Bacillati</taxon>
        <taxon>Bacillota</taxon>
        <taxon>Clostridia</taxon>
        <taxon>Candidatus Improbicoccus</taxon>
    </lineage>
</organism>
<dbReference type="GO" id="GO:0006412">
    <property type="term" value="P:translation"/>
    <property type="evidence" value="ECO:0007669"/>
    <property type="project" value="InterPro"/>
</dbReference>
<dbReference type="KEGG" id="ips:CfP315_0425"/>
<dbReference type="InterPro" id="IPR038380">
    <property type="entry name" value="Ribosomal_bS21_sf"/>
</dbReference>
<dbReference type="Pfam" id="PF01165">
    <property type="entry name" value="Ribosomal_S21"/>
    <property type="match status" value="1"/>
</dbReference>
<evidence type="ECO:0000256" key="6">
    <source>
        <dbReference type="SAM" id="MobiDB-lite"/>
    </source>
</evidence>
<dbReference type="Gene3D" id="1.20.5.1150">
    <property type="entry name" value="Ribosomal protein S8"/>
    <property type="match status" value="1"/>
</dbReference>
<dbReference type="GO" id="GO:0003735">
    <property type="term" value="F:structural constituent of ribosome"/>
    <property type="evidence" value="ECO:0007669"/>
    <property type="project" value="InterPro"/>
</dbReference>
<dbReference type="NCBIfam" id="TIGR00030">
    <property type="entry name" value="S21p"/>
    <property type="match status" value="1"/>
</dbReference>
<evidence type="ECO:0000256" key="3">
    <source>
        <dbReference type="ARBA" id="ARBA00023274"/>
    </source>
</evidence>
<evidence type="ECO:0000313" key="7">
    <source>
        <dbReference type="EMBL" id="BED91883.1"/>
    </source>
</evidence>
<dbReference type="GO" id="GO:0005840">
    <property type="term" value="C:ribosome"/>
    <property type="evidence" value="ECO:0007669"/>
    <property type="project" value="UniProtKB-KW"/>
</dbReference>
<evidence type="ECO:0000256" key="2">
    <source>
        <dbReference type="ARBA" id="ARBA00022980"/>
    </source>
</evidence>
<dbReference type="InterPro" id="IPR001911">
    <property type="entry name" value="Ribosomal_bS21"/>
</dbReference>
<name>A0AA48I873_9FIRM</name>
<feature type="compositionally biased region" description="Basic residues" evidence="6">
    <location>
        <begin position="56"/>
        <end position="79"/>
    </location>
</feature>
<gene>
    <name evidence="7" type="ORF">CfP315_0425</name>
</gene>
<dbReference type="EMBL" id="AP027924">
    <property type="protein sequence ID" value="BED91883.1"/>
    <property type="molecule type" value="Genomic_DNA"/>
</dbReference>